<organism evidence="1 2">
    <name type="scientific">Thiothrix lacustris</name>
    <dbReference type="NCBI Taxonomy" id="525917"/>
    <lineage>
        <taxon>Bacteria</taxon>
        <taxon>Pseudomonadati</taxon>
        <taxon>Pseudomonadota</taxon>
        <taxon>Gammaproteobacteria</taxon>
        <taxon>Thiotrichales</taxon>
        <taxon>Thiotrichaceae</taxon>
        <taxon>Thiothrix</taxon>
    </lineage>
</organism>
<dbReference type="EMBL" id="MTEJ01000304">
    <property type="protein sequence ID" value="OQX05137.1"/>
    <property type="molecule type" value="Genomic_DNA"/>
</dbReference>
<dbReference type="InterPro" id="IPR036641">
    <property type="entry name" value="HPT_dom_sf"/>
</dbReference>
<accession>A0A1Y1QGM6</accession>
<gene>
    <name evidence="1" type="ORF">BWK73_34415</name>
</gene>
<dbReference type="SUPFAM" id="SSF47226">
    <property type="entry name" value="Histidine-containing phosphotransfer domain, HPT domain"/>
    <property type="match status" value="1"/>
</dbReference>
<evidence type="ECO:0008006" key="3">
    <source>
        <dbReference type="Google" id="ProtNLM"/>
    </source>
</evidence>
<proteinExistence type="predicted"/>
<comment type="caution">
    <text evidence="1">The sequence shown here is derived from an EMBL/GenBank/DDBJ whole genome shotgun (WGS) entry which is preliminary data.</text>
</comment>
<name>A0A1Y1QGM6_9GAMM</name>
<reference evidence="1 2" key="1">
    <citation type="submission" date="2017-01" db="EMBL/GenBank/DDBJ databases">
        <title>Novel large sulfur bacteria in the metagenomes of groundwater-fed chemosynthetic microbial mats in the Lake Huron basin.</title>
        <authorList>
            <person name="Sharrar A.M."/>
            <person name="Flood B.E."/>
            <person name="Bailey J.V."/>
            <person name="Jones D.S."/>
            <person name="Biddanda B."/>
            <person name="Ruberg S.A."/>
            <person name="Marcus D.N."/>
            <person name="Dick G.J."/>
        </authorList>
    </citation>
    <scope>NUCLEOTIDE SEQUENCE [LARGE SCALE GENOMIC DNA]</scope>
    <source>
        <strain evidence="1">A8</strain>
    </source>
</reference>
<dbReference type="AlphaFoldDB" id="A0A1Y1QGM6"/>
<dbReference type="Proteomes" id="UP000192491">
    <property type="component" value="Unassembled WGS sequence"/>
</dbReference>
<evidence type="ECO:0000313" key="2">
    <source>
        <dbReference type="Proteomes" id="UP000192491"/>
    </source>
</evidence>
<evidence type="ECO:0000313" key="1">
    <source>
        <dbReference type="EMBL" id="OQX05137.1"/>
    </source>
</evidence>
<sequence length="111" mass="12294">MTPNILFGQLIAILGKEATRRFLKVAQPELQYAQQMLLANLQQQNYPAAALIAHKLSATAHLYDFAALQDALATIKAQDAAALQHPAFIPTFMHTFQQIQANIQQFTADNC</sequence>
<protein>
    <recommendedName>
        <fullName evidence="3">HPt domain-containing protein</fullName>
    </recommendedName>
</protein>
<dbReference type="GO" id="GO:0000160">
    <property type="term" value="P:phosphorelay signal transduction system"/>
    <property type="evidence" value="ECO:0007669"/>
    <property type="project" value="InterPro"/>
</dbReference>